<dbReference type="AlphaFoldDB" id="A0A8J1U1K8"/>
<dbReference type="Gene3D" id="3.10.450.60">
    <property type="match status" value="1"/>
</dbReference>
<dbReference type="InterPro" id="IPR000907">
    <property type="entry name" value="LipOase"/>
</dbReference>
<proteinExistence type="predicted"/>
<dbReference type="GO" id="GO:0046872">
    <property type="term" value="F:metal ion binding"/>
    <property type="evidence" value="ECO:0007669"/>
    <property type="project" value="InterPro"/>
</dbReference>
<gene>
    <name evidence="1" type="ORF">OFUS_LOCUS16786</name>
</gene>
<dbReference type="PROSITE" id="PS51393">
    <property type="entry name" value="LIPOXYGENASE_3"/>
    <property type="match status" value="1"/>
</dbReference>
<feature type="non-terminal residue" evidence="1">
    <location>
        <position position="1"/>
    </location>
</feature>
<dbReference type="Proteomes" id="UP000749559">
    <property type="component" value="Unassembled WGS sequence"/>
</dbReference>
<keyword evidence="2" id="KW-1185">Reference proteome</keyword>
<feature type="non-terminal residue" evidence="1">
    <location>
        <position position="175"/>
    </location>
</feature>
<dbReference type="InterPro" id="IPR036226">
    <property type="entry name" value="LipOase_C_sf"/>
</dbReference>
<name>A0A8J1U1K8_OWEFU</name>
<dbReference type="InterPro" id="IPR013819">
    <property type="entry name" value="LipOase_C"/>
</dbReference>
<organism evidence="1 2">
    <name type="scientific">Owenia fusiformis</name>
    <name type="common">Polychaete worm</name>
    <dbReference type="NCBI Taxonomy" id="6347"/>
    <lineage>
        <taxon>Eukaryota</taxon>
        <taxon>Metazoa</taxon>
        <taxon>Spiralia</taxon>
        <taxon>Lophotrochozoa</taxon>
        <taxon>Annelida</taxon>
        <taxon>Polychaeta</taxon>
        <taxon>Sedentaria</taxon>
        <taxon>Canalipalpata</taxon>
        <taxon>Sabellida</taxon>
        <taxon>Oweniida</taxon>
        <taxon>Oweniidae</taxon>
        <taxon>Owenia</taxon>
    </lineage>
</organism>
<dbReference type="PRINTS" id="PR00087">
    <property type="entry name" value="LIPOXYGENASE"/>
</dbReference>
<accession>A0A8J1U1K8</accession>
<dbReference type="Pfam" id="PF00305">
    <property type="entry name" value="Lipoxygenase"/>
    <property type="match status" value="1"/>
</dbReference>
<evidence type="ECO:0000313" key="1">
    <source>
        <dbReference type="EMBL" id="CAH1791732.1"/>
    </source>
</evidence>
<dbReference type="OrthoDB" id="6158040at2759"/>
<sequence>GKLLPIAIQLEQTPSENNPVFLPSDPEYTWLLAKMWFNNADCNYHQSIAHLGSTHILMEYVCIATNRQLSPSHPVYRLLCNHFLYVMNVNTGGIPGLMSEMDKNLTLGSHGFITINSRIWPKWRLNVEGTLPNDLQDRGVDDENALPNYHYRDDAMLLYRAIEKYIRSVLTGIYD</sequence>
<dbReference type="GO" id="GO:0016702">
    <property type="term" value="F:oxidoreductase activity, acting on single donors with incorporation of molecular oxygen, incorporation of two atoms of oxygen"/>
    <property type="evidence" value="ECO:0007669"/>
    <property type="project" value="InterPro"/>
</dbReference>
<dbReference type="PANTHER" id="PTHR11771">
    <property type="entry name" value="LIPOXYGENASE"/>
    <property type="match status" value="1"/>
</dbReference>
<evidence type="ECO:0000313" key="2">
    <source>
        <dbReference type="Proteomes" id="UP000749559"/>
    </source>
</evidence>
<dbReference type="GO" id="GO:0034440">
    <property type="term" value="P:lipid oxidation"/>
    <property type="evidence" value="ECO:0007669"/>
    <property type="project" value="InterPro"/>
</dbReference>
<comment type="caution">
    <text evidence="1">The sequence shown here is derived from an EMBL/GenBank/DDBJ whole genome shotgun (WGS) entry which is preliminary data.</text>
</comment>
<protein>
    <submittedName>
        <fullName evidence="1">Uncharacterized protein</fullName>
    </submittedName>
</protein>
<reference evidence="1" key="1">
    <citation type="submission" date="2022-03" db="EMBL/GenBank/DDBJ databases">
        <authorList>
            <person name="Martin C."/>
        </authorList>
    </citation>
    <scope>NUCLEOTIDE SEQUENCE</scope>
</reference>
<dbReference type="SUPFAM" id="SSF48484">
    <property type="entry name" value="Lipoxigenase"/>
    <property type="match status" value="1"/>
</dbReference>
<dbReference type="EMBL" id="CAIIXF020000008">
    <property type="protein sequence ID" value="CAH1791732.1"/>
    <property type="molecule type" value="Genomic_DNA"/>
</dbReference>
<dbReference type="Gene3D" id="1.20.245.10">
    <property type="entry name" value="Lipoxygenase-1, Domain 5"/>
    <property type="match status" value="1"/>
</dbReference>